<dbReference type="OrthoDB" id="5857104at2759"/>
<dbReference type="STRING" id="400682.A0A1X7TLM6"/>
<name>A0A1X7TLM6_AMPQE</name>
<dbReference type="AlphaFoldDB" id="A0A1X7TLM6"/>
<keyword evidence="5" id="KW-0539">Nucleus</keyword>
<dbReference type="EnsemblMetazoa" id="Aqu2.1.15802_001">
    <property type="protein sequence ID" value="Aqu2.1.15802_001"/>
    <property type="gene ID" value="Aqu2.1.15802"/>
</dbReference>
<evidence type="ECO:0000256" key="1">
    <source>
        <dbReference type="ARBA" id="ARBA00004123"/>
    </source>
</evidence>
<feature type="region of interest" description="Disordered" evidence="6">
    <location>
        <begin position="11"/>
        <end position="74"/>
    </location>
</feature>
<evidence type="ECO:0000256" key="6">
    <source>
        <dbReference type="SAM" id="MobiDB-lite"/>
    </source>
</evidence>
<keyword evidence="3" id="KW-0547">Nucleotide-binding</keyword>
<evidence type="ECO:0000256" key="2">
    <source>
        <dbReference type="ARBA" id="ARBA00007025"/>
    </source>
</evidence>
<comment type="similarity">
    <text evidence="2">Belongs to the SNF2/RAD54 helicase family.</text>
</comment>
<evidence type="ECO:0008006" key="8">
    <source>
        <dbReference type="Google" id="ProtNLM"/>
    </source>
</evidence>
<dbReference type="GO" id="GO:0006338">
    <property type="term" value="P:chromatin remodeling"/>
    <property type="evidence" value="ECO:0007669"/>
    <property type="project" value="InterPro"/>
</dbReference>
<organism evidence="7">
    <name type="scientific">Amphimedon queenslandica</name>
    <name type="common">Sponge</name>
    <dbReference type="NCBI Taxonomy" id="400682"/>
    <lineage>
        <taxon>Eukaryota</taxon>
        <taxon>Metazoa</taxon>
        <taxon>Porifera</taxon>
        <taxon>Demospongiae</taxon>
        <taxon>Heteroscleromorpha</taxon>
        <taxon>Haplosclerida</taxon>
        <taxon>Niphatidae</taxon>
        <taxon>Amphimedon</taxon>
    </lineage>
</organism>
<dbReference type="GO" id="GO:0003678">
    <property type="term" value="F:DNA helicase activity"/>
    <property type="evidence" value="ECO:0007669"/>
    <property type="project" value="InterPro"/>
</dbReference>
<dbReference type="PANTHER" id="PTHR47157:SF1">
    <property type="entry name" value="CHROMODOMAIN-HELICASE-DNA-BINDING PROTEIN 1-LIKE"/>
    <property type="match status" value="1"/>
</dbReference>
<dbReference type="SUPFAM" id="SSF52949">
    <property type="entry name" value="Macro domain-like"/>
    <property type="match status" value="1"/>
</dbReference>
<proteinExistence type="inferred from homology"/>
<dbReference type="eggNOG" id="KOG0385">
    <property type="taxonomic scope" value="Eukaryota"/>
</dbReference>
<dbReference type="CDD" id="cd03331">
    <property type="entry name" value="Macro_Poa1p-like_SNF2"/>
    <property type="match status" value="1"/>
</dbReference>
<comment type="subcellular location">
    <subcellularLocation>
        <location evidence="1">Nucleus</location>
    </subcellularLocation>
</comment>
<evidence type="ECO:0000256" key="3">
    <source>
        <dbReference type="ARBA" id="ARBA00022741"/>
    </source>
</evidence>
<dbReference type="InterPro" id="IPR031053">
    <property type="entry name" value="ALC1"/>
</dbReference>
<protein>
    <recommendedName>
        <fullName evidence="8">Macro domain-containing protein</fullName>
    </recommendedName>
</protein>
<dbReference type="Gene3D" id="3.40.220.10">
    <property type="entry name" value="Leucine Aminopeptidase, subunit E, domain 1"/>
    <property type="match status" value="1"/>
</dbReference>
<keyword evidence="4" id="KW-0067">ATP-binding</keyword>
<dbReference type="PANTHER" id="PTHR47157">
    <property type="entry name" value="CHROMODOMAIN-HELICASE-DNA-BINDING PROTEIN 1-LIKE"/>
    <property type="match status" value="1"/>
</dbReference>
<dbReference type="InParanoid" id="A0A1X7TLM6"/>
<evidence type="ECO:0000313" key="7">
    <source>
        <dbReference type="EnsemblMetazoa" id="Aqu2.1.15802_001"/>
    </source>
</evidence>
<sequence length="311" mass="34923">MDDVKLKQLVLSSTGPSTDDRVLKSGGSGGGQLRATDDILSQKRKRKPLTEEELEERRKKLRKEKTKRREGEKEAGMVERTQLLIINLKIKEEEEEEEEREETELQYLIGDVTQPQNTSTNDAIIVHCVDDSGRCGRGGLFSAISTRSMQPETYYKKASKMRDLSLSDVHVIPVDDIMSRDQGRDMLALIVAQSRDSSGSLSGIKLPSLSIGLQRISSLALRLNASVHLPRIGHSTPHFNWYGTERLIRKHLSSKGIPTFIYYFPRHGQHKTIPSVSPELQTKVVDPLPDIFTDISVCFNGIDKITKLSLS</sequence>
<dbReference type="GO" id="GO:0005524">
    <property type="term" value="F:ATP binding"/>
    <property type="evidence" value="ECO:0007669"/>
    <property type="project" value="UniProtKB-KW"/>
</dbReference>
<evidence type="ECO:0000256" key="4">
    <source>
        <dbReference type="ARBA" id="ARBA00022840"/>
    </source>
</evidence>
<reference evidence="7" key="1">
    <citation type="submission" date="2017-05" db="UniProtKB">
        <authorList>
            <consortium name="EnsemblMetazoa"/>
        </authorList>
    </citation>
    <scope>IDENTIFICATION</scope>
</reference>
<accession>A0A1X7TLM6</accession>
<dbReference type="GO" id="GO:0005634">
    <property type="term" value="C:nucleus"/>
    <property type="evidence" value="ECO:0007669"/>
    <property type="project" value="UniProtKB-SubCell"/>
</dbReference>
<evidence type="ECO:0000256" key="5">
    <source>
        <dbReference type="ARBA" id="ARBA00023242"/>
    </source>
</evidence>
<dbReference type="InterPro" id="IPR043472">
    <property type="entry name" value="Macro_dom-like"/>
</dbReference>
<dbReference type="GO" id="GO:0006281">
    <property type="term" value="P:DNA repair"/>
    <property type="evidence" value="ECO:0007669"/>
    <property type="project" value="InterPro"/>
</dbReference>